<dbReference type="Pfam" id="PF05096">
    <property type="entry name" value="Glu_cyclase_2"/>
    <property type="match status" value="1"/>
</dbReference>
<gene>
    <name evidence="2" type="ORF">C8D87_11448</name>
</gene>
<accession>A0ABX9DZ95</accession>
<dbReference type="PANTHER" id="PTHR31270">
    <property type="entry name" value="GLUTAMINYL-PEPTIDE CYCLOTRANSFERASE"/>
    <property type="match status" value="1"/>
</dbReference>
<evidence type="ECO:0000313" key="2">
    <source>
        <dbReference type="EMBL" id="RAS59436.1"/>
    </source>
</evidence>
<sequence>MIRAGMPPPAARPSPAGTRRRRLLGLIGVAAVLSACTPTTTTPASGSPPFSTTVPASAATTTATSIAKSPSGKVETFAAAVVGRMASGDGEGQGLTRNTGSLLESTNTAGSGGIRELDDPSGTPRVRVVDQPGRTVSGVAVSARPNRPSIVWQLTLRDHVAIARDPSTLGEQRQVTFQGEGWGLCDDGTQLVHSNGTMRLMLRDADTFEEKSVIEVTGGWWTTGRLGELECVGTDGRREVWANLAGTSWMLRVDLAARAVTAVADLAPVMAAATSATPGDAITGIAAIPNTRNEFWISGKSWRTPIRVRLTPRP</sequence>
<organism evidence="2 3">
    <name type="scientific">Lentzea atacamensis</name>
    <dbReference type="NCBI Taxonomy" id="531938"/>
    <lineage>
        <taxon>Bacteria</taxon>
        <taxon>Bacillati</taxon>
        <taxon>Actinomycetota</taxon>
        <taxon>Actinomycetes</taxon>
        <taxon>Pseudonocardiales</taxon>
        <taxon>Pseudonocardiaceae</taxon>
        <taxon>Lentzea</taxon>
    </lineage>
</organism>
<comment type="caution">
    <text evidence="2">The sequence shown here is derived from an EMBL/GenBank/DDBJ whole genome shotgun (WGS) entry which is preliminary data.</text>
</comment>
<dbReference type="InterPro" id="IPR007788">
    <property type="entry name" value="QCT"/>
</dbReference>
<dbReference type="EMBL" id="QLTT01000014">
    <property type="protein sequence ID" value="RAS59436.1"/>
    <property type="molecule type" value="Genomic_DNA"/>
</dbReference>
<feature type="region of interest" description="Disordered" evidence="1">
    <location>
        <begin position="90"/>
        <end position="125"/>
    </location>
</feature>
<dbReference type="Proteomes" id="UP000248714">
    <property type="component" value="Unassembled WGS sequence"/>
</dbReference>
<name>A0ABX9DZ95_9PSEU</name>
<reference evidence="2 3" key="1">
    <citation type="submission" date="2018-06" db="EMBL/GenBank/DDBJ databases">
        <title>Genomic Encyclopedia of Type Strains, Phase IV (KMG-IV): sequencing the most valuable type-strain genomes for metagenomic binning, comparative biology and taxonomic classification.</title>
        <authorList>
            <person name="Goeker M."/>
        </authorList>
    </citation>
    <scope>NUCLEOTIDE SEQUENCE [LARGE SCALE GENOMIC DNA]</scope>
    <source>
        <strain evidence="2 3">DSM 45479</strain>
    </source>
</reference>
<feature type="compositionally biased region" description="Polar residues" evidence="1">
    <location>
        <begin position="95"/>
        <end position="109"/>
    </location>
</feature>
<evidence type="ECO:0000256" key="1">
    <source>
        <dbReference type="SAM" id="MobiDB-lite"/>
    </source>
</evidence>
<protein>
    <submittedName>
        <fullName evidence="2">Glutamine cyclotransferase</fullName>
    </submittedName>
</protein>
<dbReference type="PANTHER" id="PTHR31270:SF1">
    <property type="entry name" value="GLUTAMINYL-PEPTIDE CYCLOTRANSFERASE"/>
    <property type="match status" value="1"/>
</dbReference>
<keyword evidence="3" id="KW-1185">Reference proteome</keyword>
<proteinExistence type="predicted"/>
<dbReference type="RefSeq" id="WP_112231838.1">
    <property type="nucleotide sequence ID" value="NZ_QLTT01000014.1"/>
</dbReference>
<evidence type="ECO:0000313" key="3">
    <source>
        <dbReference type="Proteomes" id="UP000248714"/>
    </source>
</evidence>